<evidence type="ECO:0000313" key="2">
    <source>
        <dbReference type="EMBL" id="WKK83496.1"/>
    </source>
</evidence>
<protein>
    <submittedName>
        <fullName evidence="2">Uncharacterized protein</fullName>
    </submittedName>
</protein>
<dbReference type="AlphaFoldDB" id="A0AA49JAQ1"/>
<proteinExistence type="predicted"/>
<accession>A0AA49JAQ1</accession>
<reference evidence="2" key="1">
    <citation type="submission" date="2023-08" db="EMBL/GenBank/DDBJ databases">
        <title>Comparative genomics and taxonomic characterization of three novel marine species of genus Marivirga.</title>
        <authorList>
            <person name="Muhammad N."/>
            <person name="Kim S.-G."/>
        </authorList>
    </citation>
    <scope>NUCLEOTIDE SEQUENCE [LARGE SCALE GENOMIC DNA]</scope>
    <source>
        <strain evidence="2">ABR2-2</strain>
    </source>
</reference>
<keyword evidence="1" id="KW-0472">Membrane</keyword>
<feature type="transmembrane region" description="Helical" evidence="1">
    <location>
        <begin position="42"/>
        <end position="64"/>
    </location>
</feature>
<sequence length="221" mass="25132">METHKIDQLFKQKLERHSDRISADAFAKIQSNLKGNKQKKGFPWMIAASVSILLVLSFGIVYNYNSQQNENFAKLDLNKSAINLAQVDKVEVPELQKTTSTNTVEVIGNSKKVNNNQPKLEKLELRKEKFIRMASIEKIEPNNADINTDLIPELKLSPIKHENKVIVEINYQYAENNNQNIISKSNNKLKSLASEFSLADLRNAKSELFASAFQLNKKQSN</sequence>
<keyword evidence="1" id="KW-0812">Transmembrane</keyword>
<evidence type="ECO:0000256" key="1">
    <source>
        <dbReference type="SAM" id="Phobius"/>
    </source>
</evidence>
<keyword evidence="3" id="KW-1185">Reference proteome</keyword>
<organism evidence="2 3">
    <name type="scientific">Marivirga arenosa</name>
    <dbReference type="NCBI Taxonomy" id="3059076"/>
    <lineage>
        <taxon>Bacteria</taxon>
        <taxon>Pseudomonadati</taxon>
        <taxon>Bacteroidota</taxon>
        <taxon>Cytophagia</taxon>
        <taxon>Cytophagales</taxon>
        <taxon>Marivirgaceae</taxon>
        <taxon>Marivirga</taxon>
    </lineage>
</organism>
<evidence type="ECO:0000313" key="3">
    <source>
        <dbReference type="Proteomes" id="UP001244443"/>
    </source>
</evidence>
<dbReference type="RefSeq" id="WP_302099665.1">
    <property type="nucleotide sequence ID" value="NZ_CP129970.2"/>
</dbReference>
<dbReference type="EMBL" id="CP129970">
    <property type="protein sequence ID" value="WKK83496.1"/>
    <property type="molecule type" value="Genomic_DNA"/>
</dbReference>
<gene>
    <name evidence="2" type="ORF">QYS48_14280</name>
</gene>
<keyword evidence="1" id="KW-1133">Transmembrane helix</keyword>
<dbReference type="Proteomes" id="UP001244443">
    <property type="component" value="Chromosome"/>
</dbReference>
<name>A0AA49JAQ1_9BACT</name>